<dbReference type="RefSeq" id="WP_025061522.1">
    <property type="nucleotide sequence ID" value="NZ_RAQK01000002.1"/>
</dbReference>
<feature type="chain" id="PRO_5019162082" evidence="1">
    <location>
        <begin position="28"/>
        <end position="179"/>
    </location>
</feature>
<dbReference type="OrthoDB" id="7861420at2"/>
<evidence type="ECO:0000259" key="2">
    <source>
        <dbReference type="Pfam" id="PF01471"/>
    </source>
</evidence>
<proteinExistence type="predicted"/>
<reference evidence="3 4" key="1">
    <citation type="submission" date="2018-09" db="EMBL/GenBank/DDBJ databases">
        <title>Genomic Encyclopedia of Archaeal and Bacterial Type Strains, Phase II (KMG-II): from individual species to whole genera.</title>
        <authorList>
            <person name="Goeker M."/>
        </authorList>
    </citation>
    <scope>NUCLEOTIDE SEQUENCE [LARGE SCALE GENOMIC DNA]</scope>
    <source>
        <strain evidence="3 4">DSM 11458</strain>
    </source>
</reference>
<comment type="caution">
    <text evidence="3">The sequence shown here is derived from an EMBL/GenBank/DDBJ whole genome shotgun (WGS) entry which is preliminary data.</text>
</comment>
<dbReference type="STRING" id="1443111.Z949_897"/>
<dbReference type="InterPro" id="IPR036366">
    <property type="entry name" value="PGBDSf"/>
</dbReference>
<dbReference type="Proteomes" id="UP000284407">
    <property type="component" value="Unassembled WGS sequence"/>
</dbReference>
<organism evidence="3 4">
    <name type="scientific">Sulfitobacter guttiformis</name>
    <dbReference type="NCBI Taxonomy" id="74349"/>
    <lineage>
        <taxon>Bacteria</taxon>
        <taxon>Pseudomonadati</taxon>
        <taxon>Pseudomonadota</taxon>
        <taxon>Alphaproteobacteria</taxon>
        <taxon>Rhodobacterales</taxon>
        <taxon>Roseobacteraceae</taxon>
        <taxon>Sulfitobacter</taxon>
    </lineage>
</organism>
<name>A0A420DJQ9_9RHOB</name>
<keyword evidence="1" id="KW-0732">Signal</keyword>
<dbReference type="InterPro" id="IPR036365">
    <property type="entry name" value="PGBD-like_sf"/>
</dbReference>
<feature type="domain" description="Peptidoglycan binding-like" evidence="2">
    <location>
        <begin position="118"/>
        <end position="160"/>
    </location>
</feature>
<dbReference type="InterPro" id="IPR002477">
    <property type="entry name" value="Peptidoglycan-bd-like"/>
</dbReference>
<keyword evidence="4" id="KW-1185">Reference proteome</keyword>
<gene>
    <name evidence="3" type="ORF">C8N30_3572</name>
</gene>
<evidence type="ECO:0000313" key="3">
    <source>
        <dbReference type="EMBL" id="RKE94444.1"/>
    </source>
</evidence>
<evidence type="ECO:0000313" key="4">
    <source>
        <dbReference type="Proteomes" id="UP000284407"/>
    </source>
</evidence>
<evidence type="ECO:0000256" key="1">
    <source>
        <dbReference type="SAM" id="SignalP"/>
    </source>
</evidence>
<sequence length="179" mass="18909">MAQAKLRYFASHRTATLLAAVLLAACAAQETVTQSGVIVGNGLAPAGAAPGTCWGKIPTPAVIETVTEQILVTPAKTNPDGTLSALPVYREERRQQIVTPRTDRWFEIPCPPAFTIEFVSTLQRALQARGQYTGAVSGDMDDATRRAVLAVQTAGGLPSDVLSIETARELGIVAVPRTP</sequence>
<dbReference type="Gene3D" id="1.10.101.10">
    <property type="entry name" value="PGBD-like superfamily/PGBD"/>
    <property type="match status" value="1"/>
</dbReference>
<feature type="signal peptide" evidence="1">
    <location>
        <begin position="1"/>
        <end position="27"/>
    </location>
</feature>
<dbReference type="AlphaFoldDB" id="A0A420DJQ9"/>
<dbReference type="SUPFAM" id="SSF47090">
    <property type="entry name" value="PGBD-like"/>
    <property type="match status" value="1"/>
</dbReference>
<accession>A0A420DJQ9</accession>
<protein>
    <submittedName>
        <fullName evidence="3">Putative peptidoglycan binding protein</fullName>
    </submittedName>
</protein>
<dbReference type="PROSITE" id="PS51257">
    <property type="entry name" value="PROKAR_LIPOPROTEIN"/>
    <property type="match status" value="1"/>
</dbReference>
<dbReference type="Pfam" id="PF01471">
    <property type="entry name" value="PG_binding_1"/>
    <property type="match status" value="1"/>
</dbReference>
<dbReference type="EMBL" id="RAQK01000002">
    <property type="protein sequence ID" value="RKE94444.1"/>
    <property type="molecule type" value="Genomic_DNA"/>
</dbReference>